<evidence type="ECO:0000313" key="8">
    <source>
        <dbReference type="Proteomes" id="UP000247409"/>
    </source>
</evidence>
<feature type="domain" description="Protein kinase" evidence="6">
    <location>
        <begin position="128"/>
        <end position="387"/>
    </location>
</feature>
<feature type="compositionally biased region" description="Basic and acidic residues" evidence="5">
    <location>
        <begin position="440"/>
        <end position="452"/>
    </location>
</feature>
<dbReference type="PROSITE" id="PS00107">
    <property type="entry name" value="PROTEIN_KINASE_ATP"/>
    <property type="match status" value="1"/>
</dbReference>
<dbReference type="InterPro" id="IPR008271">
    <property type="entry name" value="Ser/Thr_kinase_AS"/>
</dbReference>
<keyword evidence="7" id="KW-0808">Transferase</keyword>
<feature type="binding site" evidence="3">
    <location>
        <position position="157"/>
    </location>
    <ligand>
        <name>ATP</name>
        <dbReference type="ChEBI" id="CHEBI:30616"/>
    </ligand>
</feature>
<name>A0A2V3IWC0_9FLOR</name>
<accession>A0A2V3IWC0</accession>
<dbReference type="AlphaFoldDB" id="A0A2V3IWC0"/>
<evidence type="ECO:0000256" key="4">
    <source>
        <dbReference type="RuleBase" id="RU000304"/>
    </source>
</evidence>
<proteinExistence type="inferred from homology"/>
<evidence type="ECO:0000259" key="6">
    <source>
        <dbReference type="PROSITE" id="PS50011"/>
    </source>
</evidence>
<keyword evidence="2 3" id="KW-0067">ATP-binding</keyword>
<sequence length="452" mass="50452">MVIQISPIPSPHTTHKRHQPVLKYTHDETLIASLGVKSKLFGVRRRLVRLERGILYIHAQEDDCGEPLATTTLCEAQAVSVNHPKATVSIRTTSKVGITLVFKHDVSLLNLWASALKRAVSCKLDTYYKLCGKIGQGHYATVYEGVDRNTGDKVAIKVMSKKQKELKLTQYVNREAEIVRSVSHPNIVRTLDVFETSSHLYVVMEYMTNGTLLDFFAGGKNRVNEKNTLRIARQLLSGIAYLHSSDIVHRDIKPENILLSADGVVKIADFGLARRVDGVASDQYCLSSILGTPAYCSPEVVARAQYGKPVDIFGCGVLMYVAMSGMLPFRGDTPEQVFRSISKGVVTFPDARWDLVSPHAKRFVASLLQHRPSNRPTAVEALRHPWLVSNGDRTERPVSPTPFVRNTSARVAHAAKNYNRMPTVNSTPSFRRAQSGSLDQLRREKRENRRAL</sequence>
<dbReference type="PROSITE" id="PS50011">
    <property type="entry name" value="PROTEIN_KINASE_DOM"/>
    <property type="match status" value="1"/>
</dbReference>
<comment type="caution">
    <text evidence="7">The sequence shown here is derived from an EMBL/GenBank/DDBJ whole genome shotgun (WGS) entry which is preliminary data.</text>
</comment>
<dbReference type="EMBL" id="NBIV01000040">
    <property type="protein sequence ID" value="PXF46373.1"/>
    <property type="molecule type" value="Genomic_DNA"/>
</dbReference>
<evidence type="ECO:0000256" key="2">
    <source>
        <dbReference type="ARBA" id="ARBA00022840"/>
    </source>
</evidence>
<dbReference type="PANTHER" id="PTHR24347">
    <property type="entry name" value="SERINE/THREONINE-PROTEIN KINASE"/>
    <property type="match status" value="1"/>
</dbReference>
<protein>
    <submittedName>
        <fullName evidence="7">Putative myosin light chain kinase</fullName>
    </submittedName>
</protein>
<evidence type="ECO:0000256" key="3">
    <source>
        <dbReference type="PROSITE-ProRule" id="PRU10141"/>
    </source>
</evidence>
<dbReference type="InterPro" id="IPR011009">
    <property type="entry name" value="Kinase-like_dom_sf"/>
</dbReference>
<dbReference type="InterPro" id="IPR017441">
    <property type="entry name" value="Protein_kinase_ATP_BS"/>
</dbReference>
<dbReference type="PROSITE" id="PS00108">
    <property type="entry name" value="PROTEIN_KINASE_ST"/>
    <property type="match status" value="1"/>
</dbReference>
<dbReference type="GO" id="GO:0005524">
    <property type="term" value="F:ATP binding"/>
    <property type="evidence" value="ECO:0007669"/>
    <property type="project" value="UniProtKB-UniRule"/>
</dbReference>
<evidence type="ECO:0000256" key="1">
    <source>
        <dbReference type="ARBA" id="ARBA00022741"/>
    </source>
</evidence>
<comment type="similarity">
    <text evidence="4">Belongs to the protein kinase superfamily.</text>
</comment>
<reference evidence="7 8" key="1">
    <citation type="journal article" date="2018" name="Mol. Biol. Evol.">
        <title>Analysis of the draft genome of the red seaweed Gracilariopsis chorda provides insights into genome size evolution in Rhodophyta.</title>
        <authorList>
            <person name="Lee J."/>
            <person name="Yang E.C."/>
            <person name="Graf L."/>
            <person name="Yang J.H."/>
            <person name="Qiu H."/>
            <person name="Zel Zion U."/>
            <person name="Chan C.X."/>
            <person name="Stephens T.G."/>
            <person name="Weber A.P.M."/>
            <person name="Boo G.H."/>
            <person name="Boo S.M."/>
            <person name="Kim K.M."/>
            <person name="Shin Y."/>
            <person name="Jung M."/>
            <person name="Lee S.J."/>
            <person name="Yim H.S."/>
            <person name="Lee J.H."/>
            <person name="Bhattacharya D."/>
            <person name="Yoon H.S."/>
        </authorList>
    </citation>
    <scope>NUCLEOTIDE SEQUENCE [LARGE SCALE GENOMIC DNA]</scope>
    <source>
        <strain evidence="7 8">SKKU-2015</strain>
        <tissue evidence="7">Whole body</tissue>
    </source>
</reference>
<dbReference type="SUPFAM" id="SSF56112">
    <property type="entry name" value="Protein kinase-like (PK-like)"/>
    <property type="match status" value="1"/>
</dbReference>
<keyword evidence="1 3" id="KW-0547">Nucleotide-binding</keyword>
<organism evidence="7 8">
    <name type="scientific">Gracilariopsis chorda</name>
    <dbReference type="NCBI Taxonomy" id="448386"/>
    <lineage>
        <taxon>Eukaryota</taxon>
        <taxon>Rhodophyta</taxon>
        <taxon>Florideophyceae</taxon>
        <taxon>Rhodymeniophycidae</taxon>
        <taxon>Gracilariales</taxon>
        <taxon>Gracilariaceae</taxon>
        <taxon>Gracilariopsis</taxon>
    </lineage>
</organism>
<keyword evidence="7" id="KW-0418">Kinase</keyword>
<dbReference type="FunFam" id="1.10.510.10:FF:000571">
    <property type="entry name" value="Maternal embryonic leucine zipper kinase"/>
    <property type="match status" value="1"/>
</dbReference>
<evidence type="ECO:0000313" key="7">
    <source>
        <dbReference type="EMBL" id="PXF46373.1"/>
    </source>
</evidence>
<dbReference type="InterPro" id="IPR000719">
    <property type="entry name" value="Prot_kinase_dom"/>
</dbReference>
<dbReference type="STRING" id="448386.A0A2V3IWC0"/>
<dbReference type="OrthoDB" id="40902at2759"/>
<dbReference type="GO" id="GO:0004674">
    <property type="term" value="F:protein serine/threonine kinase activity"/>
    <property type="evidence" value="ECO:0007669"/>
    <property type="project" value="UniProtKB-KW"/>
</dbReference>
<gene>
    <name evidence="7" type="ORF">BWQ96_03872</name>
</gene>
<dbReference type="CDD" id="cd05117">
    <property type="entry name" value="STKc_CAMK"/>
    <property type="match status" value="1"/>
</dbReference>
<feature type="region of interest" description="Disordered" evidence="5">
    <location>
        <begin position="420"/>
        <end position="452"/>
    </location>
</feature>
<dbReference type="Proteomes" id="UP000247409">
    <property type="component" value="Unassembled WGS sequence"/>
</dbReference>
<dbReference type="FunFam" id="3.30.200.20:FF:000042">
    <property type="entry name" value="Aurora kinase A"/>
    <property type="match status" value="1"/>
</dbReference>
<dbReference type="Pfam" id="PF00069">
    <property type="entry name" value="Pkinase"/>
    <property type="match status" value="1"/>
</dbReference>
<feature type="compositionally biased region" description="Polar residues" evidence="5">
    <location>
        <begin position="420"/>
        <end position="438"/>
    </location>
</feature>
<keyword evidence="4" id="KW-0723">Serine/threonine-protein kinase</keyword>
<dbReference type="SMART" id="SM00220">
    <property type="entry name" value="S_TKc"/>
    <property type="match status" value="1"/>
</dbReference>
<evidence type="ECO:0000256" key="5">
    <source>
        <dbReference type="SAM" id="MobiDB-lite"/>
    </source>
</evidence>
<dbReference type="Gene3D" id="1.10.510.10">
    <property type="entry name" value="Transferase(Phosphotransferase) domain 1"/>
    <property type="match status" value="1"/>
</dbReference>
<keyword evidence="8" id="KW-1185">Reference proteome</keyword>